<evidence type="ECO:0000313" key="2">
    <source>
        <dbReference type="EMBL" id="CAD7462110.1"/>
    </source>
</evidence>
<evidence type="ECO:0000259" key="1">
    <source>
        <dbReference type="Pfam" id="PF18262"/>
    </source>
</evidence>
<dbReference type="EMBL" id="OE005642">
    <property type="protein sequence ID" value="CAD7462110.1"/>
    <property type="molecule type" value="Genomic_DNA"/>
</dbReference>
<feature type="domain" description="Phenylalanine--tRNA ligase beta subunit B1" evidence="1">
    <location>
        <begin position="26"/>
        <end position="63"/>
    </location>
</feature>
<reference evidence="2" key="1">
    <citation type="submission" date="2020-11" db="EMBL/GenBank/DDBJ databases">
        <authorList>
            <person name="Tran Van P."/>
        </authorList>
    </citation>
    <scope>NUCLEOTIDE SEQUENCE</scope>
</reference>
<sequence length="81" mass="9444">MDTESYEPCGFLATLVRVIMCFLSTADEEFNDLCFEFGLELDEVIKRRIYSRASEIRTSKIRSVANPDRRREQVKSCTKNN</sequence>
<accession>A0A7R9IPC0</accession>
<proteinExistence type="predicted"/>
<dbReference type="Gene3D" id="3.30.56.10">
    <property type="match status" value="1"/>
</dbReference>
<name>A0A7R9IPC0_9NEOP</name>
<protein>
    <recommendedName>
        <fullName evidence="1">Phenylalanine--tRNA ligase beta subunit B1 domain-containing protein</fullName>
    </recommendedName>
</protein>
<gene>
    <name evidence="2" type="ORF">TTEB3V08_LOCUS10006</name>
</gene>
<dbReference type="InterPro" id="IPR040659">
    <property type="entry name" value="PhetRS_B1"/>
</dbReference>
<organism evidence="2">
    <name type="scientific">Timema tahoe</name>
    <dbReference type="NCBI Taxonomy" id="61484"/>
    <lineage>
        <taxon>Eukaryota</taxon>
        <taxon>Metazoa</taxon>
        <taxon>Ecdysozoa</taxon>
        <taxon>Arthropoda</taxon>
        <taxon>Hexapoda</taxon>
        <taxon>Insecta</taxon>
        <taxon>Pterygota</taxon>
        <taxon>Neoptera</taxon>
        <taxon>Polyneoptera</taxon>
        <taxon>Phasmatodea</taxon>
        <taxon>Timematodea</taxon>
        <taxon>Timematoidea</taxon>
        <taxon>Timematidae</taxon>
        <taxon>Timema</taxon>
    </lineage>
</organism>
<dbReference type="Pfam" id="PF18262">
    <property type="entry name" value="PhetRS_B1"/>
    <property type="match status" value="1"/>
</dbReference>
<dbReference type="AlphaFoldDB" id="A0A7R9IPC0"/>